<dbReference type="SUPFAM" id="SSF52047">
    <property type="entry name" value="RNI-like"/>
    <property type="match status" value="1"/>
</dbReference>
<dbReference type="InParanoid" id="T0Q935"/>
<dbReference type="EMBL" id="JH767179">
    <property type="protein sequence ID" value="EQC29955.1"/>
    <property type="molecule type" value="Genomic_DNA"/>
</dbReference>
<dbReference type="InterPro" id="IPR032675">
    <property type="entry name" value="LRR_dom_sf"/>
</dbReference>
<dbReference type="AlphaFoldDB" id="T0Q935"/>
<dbReference type="SMART" id="SM00368">
    <property type="entry name" value="LRR_RI"/>
    <property type="match status" value="3"/>
</dbReference>
<keyword evidence="3" id="KW-1185">Reference proteome</keyword>
<dbReference type="RefSeq" id="XP_008616522.1">
    <property type="nucleotide sequence ID" value="XM_008618300.1"/>
</dbReference>
<protein>
    <recommendedName>
        <fullName evidence="4">RNI-like protein</fullName>
    </recommendedName>
</protein>
<reference evidence="2 3" key="1">
    <citation type="submission" date="2012-04" db="EMBL/GenBank/DDBJ databases">
        <title>The Genome Sequence of Saprolegnia declina VS20.</title>
        <authorList>
            <consortium name="The Broad Institute Genome Sequencing Platform"/>
            <person name="Russ C."/>
            <person name="Nusbaum C."/>
            <person name="Tyler B."/>
            <person name="van West P."/>
            <person name="Dieguez-Uribeondo J."/>
            <person name="de Bruijn I."/>
            <person name="Tripathy S."/>
            <person name="Jiang R."/>
            <person name="Young S.K."/>
            <person name="Zeng Q."/>
            <person name="Gargeya S."/>
            <person name="Fitzgerald M."/>
            <person name="Haas B."/>
            <person name="Abouelleil A."/>
            <person name="Alvarado L."/>
            <person name="Arachchi H.M."/>
            <person name="Berlin A."/>
            <person name="Chapman S.B."/>
            <person name="Goldberg J."/>
            <person name="Griggs A."/>
            <person name="Gujja S."/>
            <person name="Hansen M."/>
            <person name="Howarth C."/>
            <person name="Imamovic A."/>
            <person name="Larimer J."/>
            <person name="McCowen C."/>
            <person name="Montmayeur A."/>
            <person name="Murphy C."/>
            <person name="Neiman D."/>
            <person name="Pearson M."/>
            <person name="Priest M."/>
            <person name="Roberts A."/>
            <person name="Saif S."/>
            <person name="Shea T."/>
            <person name="Sisk P."/>
            <person name="Sykes S."/>
            <person name="Wortman J."/>
            <person name="Nusbaum C."/>
            <person name="Birren B."/>
        </authorList>
    </citation>
    <scope>NUCLEOTIDE SEQUENCE [LARGE SCALE GENOMIC DNA]</scope>
    <source>
        <strain evidence="2 3">VS20</strain>
    </source>
</reference>
<accession>T0Q935</accession>
<organism evidence="2 3">
    <name type="scientific">Saprolegnia diclina (strain VS20)</name>
    <dbReference type="NCBI Taxonomy" id="1156394"/>
    <lineage>
        <taxon>Eukaryota</taxon>
        <taxon>Sar</taxon>
        <taxon>Stramenopiles</taxon>
        <taxon>Oomycota</taxon>
        <taxon>Saprolegniomycetes</taxon>
        <taxon>Saprolegniales</taxon>
        <taxon>Saprolegniaceae</taxon>
        <taxon>Saprolegnia</taxon>
    </lineage>
</organism>
<evidence type="ECO:0000313" key="3">
    <source>
        <dbReference type="Proteomes" id="UP000030762"/>
    </source>
</evidence>
<name>T0Q935_SAPDV</name>
<dbReference type="OMA" id="LAAMPTH"/>
<keyword evidence="1" id="KW-1133">Transmembrane helix</keyword>
<keyword evidence="1" id="KW-0812">Transmembrane</keyword>
<gene>
    <name evidence="2" type="ORF">SDRG_12237</name>
</gene>
<evidence type="ECO:0000313" key="2">
    <source>
        <dbReference type="EMBL" id="EQC29955.1"/>
    </source>
</evidence>
<sequence length="516" mass="55402">MVDEHHAKRTCRHPSSLRLPSVVLHAILEALADGKDVTALLGALPILTLPPELVGLRDLGAVVDLAEHWPIVHVTKIPTVHACLAVAALPAFQGVFIAAGFAALAWLDATLPPKMPVTLVMDLAVPGLLGAFAHAWGNRISHVIIQSQKVLSDPIPDMLARCVNVESVTIERAATPDAAAAYLAAMPTHRLRTLRVRTNAVGALDASAIVAWLEGPSASCLVLDCGTVRDPTSLVRAIQTSSTLSSLSLVDAPDVRAALATSPHELHHITSLSLNQDGTQHATDILGKLDWPSLRTLSVRNTRQIVLPLYDVTIALSACSSLESVCLYHWLLPAATFTAVCPQLTTASLRRLNCKTELVATLMRWLSTSRQLQLVDVSGTLLGKEGFLTMARALPAWMARGLQTLQLSRTGLNDKDAVVLAVALASGKNRRPLTIDLSANNMTMASAPGLLTALGACRNVTLRFGSNFALRAIWPDQCLGDDETIQDLIRTHQLQYVESEHTFSSPSRVSSPWQLV</sequence>
<evidence type="ECO:0000256" key="1">
    <source>
        <dbReference type="SAM" id="Phobius"/>
    </source>
</evidence>
<feature type="transmembrane region" description="Helical" evidence="1">
    <location>
        <begin position="84"/>
        <end position="107"/>
    </location>
</feature>
<evidence type="ECO:0008006" key="4">
    <source>
        <dbReference type="Google" id="ProtNLM"/>
    </source>
</evidence>
<dbReference type="VEuPathDB" id="FungiDB:SDRG_12237"/>
<dbReference type="Proteomes" id="UP000030762">
    <property type="component" value="Unassembled WGS sequence"/>
</dbReference>
<dbReference type="GeneID" id="19952964"/>
<keyword evidence="1" id="KW-0472">Membrane</keyword>
<proteinExistence type="predicted"/>
<dbReference type="Gene3D" id="3.80.10.10">
    <property type="entry name" value="Ribonuclease Inhibitor"/>
    <property type="match status" value="1"/>
</dbReference>
<dbReference type="OrthoDB" id="63324at2759"/>